<protein>
    <recommendedName>
        <fullName evidence="3">DUF559 domain-containing protein</fullName>
    </recommendedName>
</protein>
<dbReference type="OrthoDB" id="3173471at2"/>
<keyword evidence="2" id="KW-1185">Reference proteome</keyword>
<evidence type="ECO:0008006" key="3">
    <source>
        <dbReference type="Google" id="ProtNLM"/>
    </source>
</evidence>
<evidence type="ECO:0000313" key="2">
    <source>
        <dbReference type="Proteomes" id="UP000253303"/>
    </source>
</evidence>
<reference evidence="1 2" key="1">
    <citation type="submission" date="2018-06" db="EMBL/GenBank/DDBJ databases">
        <title>Sphaerisporangium craniellae sp. nov., isolated from a marine sponge in the South China Sea.</title>
        <authorList>
            <person name="Li L."/>
        </authorList>
    </citation>
    <scope>NUCLEOTIDE SEQUENCE [LARGE SCALE GENOMIC DNA]</scope>
    <source>
        <strain evidence="1 2">LHW63015</strain>
    </source>
</reference>
<sequence length="285" mass="31661">MVGWRMLLFVAAMITPRFLGHAVLVSGLDPRVVAWGKTAAHQWGIDTAAARAPAEPWPMEFIVPPGFGDPPGCLVREGGVADCDVATHLGVRLTGRERTAIDCALHLPRLEAVTVLDQFLRAGLTEGRLAARAAALRREGDRRRARSVLALADGGAASPRETWIRLALLDARLPAPRTQIPVRLPGDDRTRYLDLGWEEFRLATEYDGEEHHTASADRRHDDVRRAGLRELGWRIIPVRRDVIPARTADYIENVANALLERGWKPSHDHLLAVMSRVRAARRRPP</sequence>
<accession>A0A366M8G4</accession>
<proteinExistence type="predicted"/>
<dbReference type="InterPro" id="IPR011335">
    <property type="entry name" value="Restrct_endonuc-II-like"/>
</dbReference>
<gene>
    <name evidence="1" type="ORF">DP939_03380</name>
</gene>
<organism evidence="1 2">
    <name type="scientific">Spongiactinospora rosea</name>
    <dbReference type="NCBI Taxonomy" id="2248750"/>
    <lineage>
        <taxon>Bacteria</taxon>
        <taxon>Bacillati</taxon>
        <taxon>Actinomycetota</taxon>
        <taxon>Actinomycetes</taxon>
        <taxon>Streptosporangiales</taxon>
        <taxon>Streptosporangiaceae</taxon>
        <taxon>Spongiactinospora</taxon>
    </lineage>
</organism>
<dbReference type="Gene3D" id="3.40.960.10">
    <property type="entry name" value="VSR Endonuclease"/>
    <property type="match status" value="1"/>
</dbReference>
<dbReference type="AlphaFoldDB" id="A0A366M8G4"/>
<dbReference type="EMBL" id="QMEY01000001">
    <property type="protein sequence ID" value="RBQ21752.1"/>
    <property type="molecule type" value="Genomic_DNA"/>
</dbReference>
<comment type="caution">
    <text evidence="1">The sequence shown here is derived from an EMBL/GenBank/DDBJ whole genome shotgun (WGS) entry which is preliminary data.</text>
</comment>
<name>A0A366M8G4_9ACTN</name>
<evidence type="ECO:0000313" key="1">
    <source>
        <dbReference type="EMBL" id="RBQ21752.1"/>
    </source>
</evidence>
<dbReference type="RefSeq" id="WP_113978706.1">
    <property type="nucleotide sequence ID" value="NZ_QMEY01000001.1"/>
</dbReference>
<dbReference type="Proteomes" id="UP000253303">
    <property type="component" value="Unassembled WGS sequence"/>
</dbReference>
<dbReference type="SUPFAM" id="SSF52980">
    <property type="entry name" value="Restriction endonuclease-like"/>
    <property type="match status" value="1"/>
</dbReference>